<evidence type="ECO:0000313" key="2">
    <source>
        <dbReference type="Proteomes" id="UP001153678"/>
    </source>
</evidence>
<comment type="caution">
    <text evidence="1">The sequence shown here is derived from an EMBL/GenBank/DDBJ whole genome shotgun (WGS) entry which is preliminary data.</text>
</comment>
<accession>A0A9W4X3X9</accession>
<dbReference type="Proteomes" id="UP001153678">
    <property type="component" value="Unassembled WGS sequence"/>
</dbReference>
<reference evidence="1" key="1">
    <citation type="submission" date="2022-08" db="EMBL/GenBank/DDBJ databases">
        <authorList>
            <person name="Kallberg Y."/>
            <person name="Tangrot J."/>
            <person name="Rosling A."/>
        </authorList>
    </citation>
    <scope>NUCLEOTIDE SEQUENCE</scope>
    <source>
        <strain evidence="1">Wild A</strain>
    </source>
</reference>
<evidence type="ECO:0000313" key="1">
    <source>
        <dbReference type="EMBL" id="CAI2184730.1"/>
    </source>
</evidence>
<organism evidence="1 2">
    <name type="scientific">Funneliformis geosporum</name>
    <dbReference type="NCBI Taxonomy" id="1117311"/>
    <lineage>
        <taxon>Eukaryota</taxon>
        <taxon>Fungi</taxon>
        <taxon>Fungi incertae sedis</taxon>
        <taxon>Mucoromycota</taxon>
        <taxon>Glomeromycotina</taxon>
        <taxon>Glomeromycetes</taxon>
        <taxon>Glomerales</taxon>
        <taxon>Glomeraceae</taxon>
        <taxon>Funneliformis</taxon>
    </lineage>
</organism>
<proteinExistence type="predicted"/>
<dbReference type="EMBL" id="CAMKVN010003440">
    <property type="protein sequence ID" value="CAI2184730.1"/>
    <property type="molecule type" value="Genomic_DNA"/>
</dbReference>
<feature type="non-terminal residue" evidence="1">
    <location>
        <position position="1"/>
    </location>
</feature>
<dbReference type="AlphaFoldDB" id="A0A9W4X3X9"/>
<gene>
    <name evidence="1" type="ORF">FWILDA_LOCUS11722</name>
</gene>
<protein>
    <submittedName>
        <fullName evidence="1">18796_t:CDS:1</fullName>
    </submittedName>
</protein>
<name>A0A9W4X3X9_9GLOM</name>
<sequence>SYGIHELEEVLSLETYHENQYICKDKLLYDILEKFVWVRSL</sequence>
<keyword evidence="2" id="KW-1185">Reference proteome</keyword>